<reference evidence="1" key="2">
    <citation type="submission" date="2021-04" db="EMBL/GenBank/DDBJ databases">
        <authorList>
            <person name="Podell S."/>
        </authorList>
    </citation>
    <scope>NUCLEOTIDE SEQUENCE</scope>
    <source>
        <strain evidence="1">Hildebrandi</strain>
    </source>
</reference>
<name>A0A9K3P949_9STRA</name>
<dbReference type="InterPro" id="IPR053159">
    <property type="entry name" value="Hybrid_Histidine_Kinase"/>
</dbReference>
<protein>
    <submittedName>
        <fullName evidence="1">Multi-sensor signal transduction multi-kinase</fullName>
    </submittedName>
</protein>
<dbReference type="OrthoDB" id="47974at2759"/>
<dbReference type="Proteomes" id="UP000693970">
    <property type="component" value="Unassembled WGS sequence"/>
</dbReference>
<gene>
    <name evidence="2" type="ORF">IV203_020076</name>
    <name evidence="1" type="ORF">IV203_020445</name>
</gene>
<evidence type="ECO:0000313" key="1">
    <source>
        <dbReference type="EMBL" id="KAG7339133.1"/>
    </source>
</evidence>
<keyword evidence="3" id="KW-1185">Reference proteome</keyword>
<reference evidence="1" key="1">
    <citation type="journal article" date="2021" name="Sci. Rep.">
        <title>Diploid genomic architecture of Nitzschia inconspicua, an elite biomass production diatom.</title>
        <authorList>
            <person name="Oliver A."/>
            <person name="Podell S."/>
            <person name="Pinowska A."/>
            <person name="Traller J.C."/>
            <person name="Smith S.R."/>
            <person name="McClure R."/>
            <person name="Beliaev A."/>
            <person name="Bohutskyi P."/>
            <person name="Hill E.A."/>
            <person name="Rabines A."/>
            <person name="Zheng H."/>
            <person name="Allen L.Z."/>
            <person name="Kuo A."/>
            <person name="Grigoriev I.V."/>
            <person name="Allen A.E."/>
            <person name="Hazlebeck D."/>
            <person name="Allen E.E."/>
        </authorList>
    </citation>
    <scope>NUCLEOTIDE SEQUENCE</scope>
    <source>
        <strain evidence="1">Hildebrandi</strain>
    </source>
</reference>
<comment type="caution">
    <text evidence="1">The sequence shown here is derived from an EMBL/GenBank/DDBJ whole genome shotgun (WGS) entry which is preliminary data.</text>
</comment>
<evidence type="ECO:0000313" key="2">
    <source>
        <dbReference type="EMBL" id="KAG7371506.1"/>
    </source>
</evidence>
<dbReference type="EMBL" id="JAGRRH010000004">
    <property type="protein sequence ID" value="KAG7371506.1"/>
    <property type="molecule type" value="Genomic_DNA"/>
</dbReference>
<accession>A0A9K3P949</accession>
<dbReference type="EMBL" id="JAGRRH010000040">
    <property type="protein sequence ID" value="KAG7339133.1"/>
    <property type="molecule type" value="Genomic_DNA"/>
</dbReference>
<dbReference type="PANTHER" id="PTHR43642">
    <property type="entry name" value="HYBRID SIGNAL TRANSDUCTION HISTIDINE KINASE G"/>
    <property type="match status" value="1"/>
</dbReference>
<organism evidence="1 3">
    <name type="scientific">Nitzschia inconspicua</name>
    <dbReference type="NCBI Taxonomy" id="303405"/>
    <lineage>
        <taxon>Eukaryota</taxon>
        <taxon>Sar</taxon>
        <taxon>Stramenopiles</taxon>
        <taxon>Ochrophyta</taxon>
        <taxon>Bacillariophyta</taxon>
        <taxon>Bacillariophyceae</taxon>
        <taxon>Bacillariophycidae</taxon>
        <taxon>Bacillariales</taxon>
        <taxon>Bacillariaceae</taxon>
        <taxon>Nitzschia</taxon>
    </lineage>
</organism>
<dbReference type="AlphaFoldDB" id="A0A9K3P949"/>
<evidence type="ECO:0000313" key="3">
    <source>
        <dbReference type="Proteomes" id="UP000693970"/>
    </source>
</evidence>
<dbReference type="PANTHER" id="PTHR43642:SF1">
    <property type="entry name" value="HYBRID SIGNAL TRANSDUCTION HISTIDINE KINASE G"/>
    <property type="match status" value="1"/>
</dbReference>
<sequence>MARFCSAICYYAMARKTRKRRYLLEAKRQHKFLRRWSDRPKDKINQNFVHREVLLSAELDAFCGKIESAFHKYKVAIRMAGRCGIIQDQALANERYAALCREQGNHDDYIFRINAAIRLYSEWGAFAKVDKLKSFLSPDHLKEP</sequence>
<proteinExistence type="predicted"/>